<reference evidence="3 4" key="1">
    <citation type="submission" date="2021-08" db="EMBL/GenBank/DDBJ databases">
        <title>Genome sequence analysis of Clostridium chauvoei strains of European origin and evaluation of typing options for outbreak investigations.</title>
        <authorList>
            <person name="Abdel-Glil M."/>
            <person name="Thomas P."/>
            <person name="Seyboldt C."/>
        </authorList>
    </citation>
    <scope>NUCLEOTIDE SEQUENCE [LARGE SCALE GENOMIC DNA]</scope>
    <source>
        <strain evidence="3 4">S0260-09</strain>
    </source>
</reference>
<keyword evidence="1" id="KW-1133">Transmembrane helix</keyword>
<dbReference type="Proteomes" id="UP000775179">
    <property type="component" value="Unassembled WGS sequence"/>
</dbReference>
<gene>
    <name evidence="3" type="ORF">K4H94_07620</name>
</gene>
<dbReference type="AlphaFoldDB" id="A0ABD4RIB7"/>
<proteinExistence type="predicted"/>
<dbReference type="Pfam" id="PF12791">
    <property type="entry name" value="RsgI_N"/>
    <property type="match status" value="1"/>
</dbReference>
<dbReference type="RefSeq" id="WP_021875944.1">
    <property type="nucleotide sequence ID" value="NZ_CP018624.1"/>
</dbReference>
<dbReference type="GeneID" id="66301953"/>
<evidence type="ECO:0000256" key="1">
    <source>
        <dbReference type="SAM" id="Phobius"/>
    </source>
</evidence>
<evidence type="ECO:0000313" key="3">
    <source>
        <dbReference type="EMBL" id="MBX7290911.1"/>
    </source>
</evidence>
<feature type="domain" description="RsgI N-terminal anti-sigma" evidence="2">
    <location>
        <begin position="2"/>
        <end position="49"/>
    </location>
</feature>
<evidence type="ECO:0000313" key="4">
    <source>
        <dbReference type="Proteomes" id="UP000775179"/>
    </source>
</evidence>
<sequence>MFKGLVMEIKNNTAIVMKDDGSIIKIKYKDGINVGDKIIFLKEDIIDIKNYGYKKILSIAALFMVAILLYLNFKPTDLYAVVSLDVNPSIDLKLDKN</sequence>
<keyword evidence="1" id="KW-0472">Membrane</keyword>
<dbReference type="PROSITE" id="PS51849">
    <property type="entry name" value="RSGI_N"/>
    <property type="match status" value="1"/>
</dbReference>
<evidence type="ECO:0000259" key="2">
    <source>
        <dbReference type="PROSITE" id="PS51849"/>
    </source>
</evidence>
<accession>A0ABD4RIB7</accession>
<dbReference type="InterPro" id="IPR024449">
    <property type="entry name" value="Anti-sigma_RsgI_N"/>
</dbReference>
<comment type="caution">
    <text evidence="3">The sequence shown here is derived from an EMBL/GenBank/DDBJ whole genome shotgun (WGS) entry which is preliminary data.</text>
</comment>
<dbReference type="EMBL" id="JAIFTX010000014">
    <property type="protein sequence ID" value="MBX7290911.1"/>
    <property type="molecule type" value="Genomic_DNA"/>
</dbReference>
<keyword evidence="1" id="KW-0812">Transmembrane</keyword>
<name>A0ABD4RIB7_9CLOT</name>
<dbReference type="KEGG" id="cchv:BTM20_08715"/>
<feature type="transmembrane region" description="Helical" evidence="1">
    <location>
        <begin position="56"/>
        <end position="73"/>
    </location>
</feature>
<protein>
    <submittedName>
        <fullName evidence="3">Anti-sigma factor domain-containing protein</fullName>
    </submittedName>
</protein>
<organism evidence="3 4">
    <name type="scientific">Clostridium chauvoei</name>
    <dbReference type="NCBI Taxonomy" id="46867"/>
    <lineage>
        <taxon>Bacteria</taxon>
        <taxon>Bacillati</taxon>
        <taxon>Bacillota</taxon>
        <taxon>Clostridia</taxon>
        <taxon>Eubacteriales</taxon>
        <taxon>Clostridiaceae</taxon>
        <taxon>Clostridium</taxon>
    </lineage>
</organism>